<dbReference type="AlphaFoldDB" id="A0A929QTF1"/>
<feature type="transmembrane region" description="Helical" evidence="1">
    <location>
        <begin position="27"/>
        <end position="45"/>
    </location>
</feature>
<dbReference type="RefSeq" id="WP_023390724.1">
    <property type="nucleotide sequence ID" value="NZ_CP053988.1"/>
</dbReference>
<sequence length="227" mass="25441">MNTSVQDVIKRSFIETQRFAAENLPKLIGSLLLAFVMGCIIYFVYRRFYTGVVFSRSFAVTLVGMTVLTCMVTLAISTNVVISLGMVGALSIVRYRTAVKDPMDLLYLFWAITSGITLGAGMFVLSVCAALIVILMIVVFYFRQESGKVYIAVIHYKGLETGDAIVQAFGKMRFFIKSRTMRKDGSIEAAIEVFCKSQNDFLFMEKIQALEDVEDITLIQYNGEYHG</sequence>
<proteinExistence type="predicted"/>
<organism evidence="2 3">
    <name type="scientific">Abiotrophia defectiva</name>
    <name type="common">Streptococcus defectivus</name>
    <dbReference type="NCBI Taxonomy" id="46125"/>
    <lineage>
        <taxon>Bacteria</taxon>
        <taxon>Bacillati</taxon>
        <taxon>Bacillota</taxon>
        <taxon>Bacilli</taxon>
        <taxon>Lactobacillales</taxon>
        <taxon>Aerococcaceae</taxon>
        <taxon>Abiotrophia</taxon>
    </lineage>
</organism>
<keyword evidence="1" id="KW-1133">Transmembrane helix</keyword>
<name>A0A929QTF1_ABIDE</name>
<comment type="caution">
    <text evidence="2">The sequence shown here is derived from an EMBL/GenBank/DDBJ whole genome shotgun (WGS) entry which is preliminary data.</text>
</comment>
<evidence type="ECO:0000313" key="3">
    <source>
        <dbReference type="Proteomes" id="UP000757900"/>
    </source>
</evidence>
<feature type="transmembrane region" description="Helical" evidence="1">
    <location>
        <begin position="107"/>
        <end position="140"/>
    </location>
</feature>
<keyword evidence="1" id="KW-0812">Transmembrane</keyword>
<accession>A0A929QTF1</accession>
<gene>
    <name evidence="2" type="ORF">HXK00_03755</name>
</gene>
<keyword evidence="1" id="KW-0472">Membrane</keyword>
<dbReference type="GeneID" id="84816233"/>
<evidence type="ECO:0000313" key="2">
    <source>
        <dbReference type="EMBL" id="MBF0934745.1"/>
    </source>
</evidence>
<protein>
    <submittedName>
        <fullName evidence="2">DUF4956 domain-containing protein</fullName>
    </submittedName>
</protein>
<dbReference type="InterPro" id="IPR032531">
    <property type="entry name" value="DUF4956"/>
</dbReference>
<dbReference type="Proteomes" id="UP000757900">
    <property type="component" value="Unassembled WGS sequence"/>
</dbReference>
<dbReference type="EMBL" id="JABZFV010000060">
    <property type="protein sequence ID" value="MBF0934745.1"/>
    <property type="molecule type" value="Genomic_DNA"/>
</dbReference>
<feature type="transmembrane region" description="Helical" evidence="1">
    <location>
        <begin position="57"/>
        <end position="87"/>
    </location>
</feature>
<reference evidence="2" key="1">
    <citation type="submission" date="2020-04" db="EMBL/GenBank/DDBJ databases">
        <title>Deep metagenomics examines the oral microbiome during advanced dental caries in children, revealing novel taxa and co-occurrences with host molecules.</title>
        <authorList>
            <person name="Baker J.L."/>
            <person name="Morton J.T."/>
            <person name="Dinis M."/>
            <person name="Alvarez R."/>
            <person name="Tran N.C."/>
            <person name="Knight R."/>
            <person name="Edlund A."/>
        </authorList>
    </citation>
    <scope>NUCLEOTIDE SEQUENCE</scope>
    <source>
        <strain evidence="2">JCVI_23_bin.16</strain>
    </source>
</reference>
<evidence type="ECO:0000256" key="1">
    <source>
        <dbReference type="SAM" id="Phobius"/>
    </source>
</evidence>
<dbReference type="Pfam" id="PF16316">
    <property type="entry name" value="DUF4956"/>
    <property type="match status" value="1"/>
</dbReference>